<keyword evidence="5" id="KW-1185">Reference proteome</keyword>
<gene>
    <name evidence="4" type="ORF">U0035_00635</name>
</gene>
<reference evidence="4 5" key="1">
    <citation type="submission" date="2023-12" db="EMBL/GenBank/DDBJ databases">
        <title>Genome sequencing and assembly of bacterial species from a model synthetic community.</title>
        <authorList>
            <person name="Hogle S.L."/>
        </authorList>
    </citation>
    <scope>NUCLEOTIDE SEQUENCE [LARGE SCALE GENOMIC DNA]</scope>
    <source>
        <strain evidence="4 5">HAMBI_3031</strain>
    </source>
</reference>
<feature type="repeat" description="TPR" evidence="1">
    <location>
        <begin position="123"/>
        <end position="156"/>
    </location>
</feature>
<dbReference type="RefSeq" id="WP_114791385.1">
    <property type="nucleotide sequence ID" value="NZ_CP139960.1"/>
</dbReference>
<dbReference type="InterPro" id="IPR005467">
    <property type="entry name" value="His_kinase_dom"/>
</dbReference>
<dbReference type="InterPro" id="IPR036890">
    <property type="entry name" value="HATPase_C_sf"/>
</dbReference>
<keyword evidence="2" id="KW-0812">Transmembrane</keyword>
<dbReference type="PANTHER" id="PTHR10098">
    <property type="entry name" value="RAPSYN-RELATED"/>
    <property type="match status" value="1"/>
</dbReference>
<dbReference type="PANTHER" id="PTHR10098:SF108">
    <property type="entry name" value="TETRATRICOPEPTIDE REPEAT PROTEIN 28"/>
    <property type="match status" value="1"/>
</dbReference>
<dbReference type="SUPFAM" id="SSF55874">
    <property type="entry name" value="ATPase domain of HSP90 chaperone/DNA topoisomerase II/histidine kinase"/>
    <property type="match status" value="1"/>
</dbReference>
<dbReference type="PROSITE" id="PS50109">
    <property type="entry name" value="HIS_KIN"/>
    <property type="match status" value="1"/>
</dbReference>
<protein>
    <submittedName>
        <fullName evidence="4">Tetratricopeptide repeat protein</fullName>
    </submittedName>
</protein>
<feature type="domain" description="Histidine kinase" evidence="3">
    <location>
        <begin position="434"/>
        <end position="622"/>
    </location>
</feature>
<dbReference type="Gene3D" id="1.25.40.10">
    <property type="entry name" value="Tetratricopeptide repeat domain"/>
    <property type="match status" value="1"/>
</dbReference>
<proteinExistence type="predicted"/>
<evidence type="ECO:0000256" key="2">
    <source>
        <dbReference type="SAM" id="Phobius"/>
    </source>
</evidence>
<evidence type="ECO:0000256" key="1">
    <source>
        <dbReference type="PROSITE-ProRule" id="PRU00339"/>
    </source>
</evidence>
<evidence type="ECO:0000313" key="4">
    <source>
        <dbReference type="EMBL" id="WQD38651.1"/>
    </source>
</evidence>
<dbReference type="InterPro" id="IPR003594">
    <property type="entry name" value="HATPase_dom"/>
</dbReference>
<sequence>MSLHTKRSGILYTVTVTVFLFIFCSLSYAQDKKNTILLMPDNKAKVDSILSYVEKNGRDVSRGVLYEEAFRLVDQLHYREVEPLLFNSYGYFKRELSEYTESIGLHIKALELSKKQENIHEEIKAYNNLGVAYRRMDDYSTALEYLMNGLKLSEKTGDTYSATIALNSIGNIHLAQGNYRAAIDYFAQCMPLAIKAGNERGIAINLQNMGECYEKLNIADSAQLYYDRALEYNKKRNDLKGIAICYNSLGNILLEEGNSAKALALYKKALPINIQLGDRIFIANSYNHIAAAHLKDGDLPMARRMYDSALHISTAIRSVTEAKEAYWGLMKTSEAEHNWEQAYTYSSLYKALSDSITNVKSSQSVRAREVAYHQNKIALLEKDDRNKNIIMVGSLILFLLLLVSGILYYLRNRLLERNRSLHRELEIRSQIASDLHDDMGSSLSSIHIFSELLRKNGNNSHDLLSKIEANAKDTLEALDDIIWLVKPSNDKFSNLSMHISEFSIPLFESKNIAFEIDFPDTISEIPLPMETRRNIFLIIKESVNNLIKYSECSQASIKASFDQGDLCFTIKDNGKGFDPLKLTNRNGLKNLKARANQINADIQINSAPGQGTEIILVVRARELTVLHAV</sequence>
<keyword evidence="2" id="KW-0472">Membrane</keyword>
<feature type="repeat" description="TPR" evidence="1">
    <location>
        <begin position="243"/>
        <end position="276"/>
    </location>
</feature>
<dbReference type="Gene3D" id="1.20.5.1930">
    <property type="match status" value="1"/>
</dbReference>
<keyword evidence="2" id="KW-1133">Transmembrane helix</keyword>
<dbReference type="PROSITE" id="PS50005">
    <property type="entry name" value="TPR"/>
    <property type="match status" value="3"/>
</dbReference>
<evidence type="ECO:0000313" key="5">
    <source>
        <dbReference type="Proteomes" id="UP001325680"/>
    </source>
</evidence>
<dbReference type="CDD" id="cd16917">
    <property type="entry name" value="HATPase_UhpB-NarQ-NarX-like"/>
    <property type="match status" value="1"/>
</dbReference>
<feature type="transmembrane region" description="Helical" evidence="2">
    <location>
        <begin position="389"/>
        <end position="410"/>
    </location>
</feature>
<dbReference type="SUPFAM" id="SSF48452">
    <property type="entry name" value="TPR-like"/>
    <property type="match status" value="2"/>
</dbReference>
<organism evidence="4 5">
    <name type="scientific">Niabella yanshanensis</name>
    <dbReference type="NCBI Taxonomy" id="577386"/>
    <lineage>
        <taxon>Bacteria</taxon>
        <taxon>Pseudomonadati</taxon>
        <taxon>Bacteroidota</taxon>
        <taxon>Chitinophagia</taxon>
        <taxon>Chitinophagales</taxon>
        <taxon>Chitinophagaceae</taxon>
        <taxon>Niabella</taxon>
    </lineage>
</organism>
<dbReference type="InterPro" id="IPR019734">
    <property type="entry name" value="TPR_rpt"/>
</dbReference>
<name>A0ABZ0W9A7_9BACT</name>
<dbReference type="InterPro" id="IPR011712">
    <property type="entry name" value="Sig_transdc_His_kin_sub3_dim/P"/>
</dbReference>
<keyword evidence="1" id="KW-0802">TPR repeat</keyword>
<feature type="repeat" description="TPR" evidence="1">
    <location>
        <begin position="163"/>
        <end position="196"/>
    </location>
</feature>
<dbReference type="Pfam" id="PF13424">
    <property type="entry name" value="TPR_12"/>
    <property type="match status" value="3"/>
</dbReference>
<dbReference type="InterPro" id="IPR011990">
    <property type="entry name" value="TPR-like_helical_dom_sf"/>
</dbReference>
<dbReference type="EMBL" id="CP139960">
    <property type="protein sequence ID" value="WQD38651.1"/>
    <property type="molecule type" value="Genomic_DNA"/>
</dbReference>
<dbReference type="Pfam" id="PF07730">
    <property type="entry name" value="HisKA_3"/>
    <property type="match status" value="1"/>
</dbReference>
<dbReference type="Proteomes" id="UP001325680">
    <property type="component" value="Chromosome"/>
</dbReference>
<evidence type="ECO:0000259" key="3">
    <source>
        <dbReference type="PROSITE" id="PS50109"/>
    </source>
</evidence>
<dbReference type="SMART" id="SM00028">
    <property type="entry name" value="TPR"/>
    <property type="match status" value="6"/>
</dbReference>
<dbReference type="Pfam" id="PF02518">
    <property type="entry name" value="HATPase_c"/>
    <property type="match status" value="1"/>
</dbReference>
<accession>A0ABZ0W9A7</accession>
<dbReference type="Gene3D" id="3.30.565.10">
    <property type="entry name" value="Histidine kinase-like ATPase, C-terminal domain"/>
    <property type="match status" value="1"/>
</dbReference>